<name>A0A4R0JYT1_9ACTN</name>
<reference evidence="1 2" key="1">
    <citation type="submission" date="2019-02" db="EMBL/GenBank/DDBJ databases">
        <title>Kribbella capetownensis sp. nov. and Kribbella speibonae sp. nov., isolated from soil.</title>
        <authorList>
            <person name="Curtis S.M."/>
            <person name="Norton I."/>
            <person name="Everest G.J."/>
            <person name="Meyers P.R."/>
        </authorList>
    </citation>
    <scope>NUCLEOTIDE SEQUENCE [LARGE SCALE GENOMIC DNA]</scope>
    <source>
        <strain evidence="1 2">YM53</strain>
    </source>
</reference>
<dbReference type="OrthoDB" id="9758822at2"/>
<evidence type="ECO:0000313" key="1">
    <source>
        <dbReference type="EMBL" id="TCC52741.1"/>
    </source>
</evidence>
<protein>
    <submittedName>
        <fullName evidence="1">Alpha-galactosidase</fullName>
    </submittedName>
</protein>
<dbReference type="Pfam" id="PF02065">
    <property type="entry name" value="Melibiase"/>
    <property type="match status" value="1"/>
</dbReference>
<dbReference type="AlphaFoldDB" id="A0A4R0JYT1"/>
<dbReference type="EMBL" id="SJKD01000001">
    <property type="protein sequence ID" value="TCC52741.1"/>
    <property type="molecule type" value="Genomic_DNA"/>
</dbReference>
<dbReference type="GO" id="GO:0016052">
    <property type="term" value="P:carbohydrate catabolic process"/>
    <property type="evidence" value="ECO:0007669"/>
    <property type="project" value="InterPro"/>
</dbReference>
<sequence length="618" mass="67725">MPLAAPVTTTALLSTAPTLREPTTMTDFGIAHATVEDHVGPFLRLATRLTPAAPLAEIELEANEAVVEWLHLFSWDAADRGVVTPTRRLAEGDLICLHAGPYGTADAVAQRNGEPMRFPDIKDGHRYLEGAAPGPDDDHQDAAAWTLVELAGQCAVLAWEYSGSLTIEVTVRDGRTRITSRLPSDTFHPTGSVDWEGPVGWVALVPGGLDEGTAALRSLVIDEVVTAPDLSGMPGDPEFPCVVANSWGVQENTSTERIIGMMDATAAIGAEVFVVDKGWERSVGDWHANDRFASGMRWLSDEARSRGLGFGVWCGFGNADPASPVALEHPEWLASWRGMTPKLSFGNHALCLGHDPARDWILDELRRMVDEFGLTWFLHDFESIARCDREDHTHDAGAGEHAAERAWHHILRTLRTEFPQLVLENCWNGARPLDLAMVRSHHTTITEDHCRTHWNSLAKVGLGRYLPLDWQSAYMGADELSPRARIAPYVIGGPWVLMDDPETWSDETREAMGQAAAVFKRWRGPLRTATVRRPIVDVDSVQATTEDGRVLLAVSLQGDVDEVHVALDGLEGRYILCDEWTGETRPVTLDDKGLRLAGSDGLLISLTPLRTVADRADA</sequence>
<gene>
    <name evidence="1" type="ORF">E0H75_03025</name>
</gene>
<dbReference type="InterPro" id="IPR002252">
    <property type="entry name" value="Glyco_hydro_36"/>
</dbReference>
<comment type="caution">
    <text evidence="1">The sequence shown here is derived from an EMBL/GenBank/DDBJ whole genome shotgun (WGS) entry which is preliminary data.</text>
</comment>
<evidence type="ECO:0000313" key="2">
    <source>
        <dbReference type="Proteomes" id="UP000293342"/>
    </source>
</evidence>
<keyword evidence="2" id="KW-1185">Reference proteome</keyword>
<dbReference type="SUPFAM" id="SSF51445">
    <property type="entry name" value="(Trans)glycosidases"/>
    <property type="match status" value="1"/>
</dbReference>
<dbReference type="GO" id="GO:0004557">
    <property type="term" value="F:alpha-galactosidase activity"/>
    <property type="evidence" value="ECO:0007669"/>
    <property type="project" value="InterPro"/>
</dbReference>
<dbReference type="InterPro" id="IPR013785">
    <property type="entry name" value="Aldolase_TIM"/>
</dbReference>
<proteinExistence type="predicted"/>
<dbReference type="Gene3D" id="3.20.20.70">
    <property type="entry name" value="Aldolase class I"/>
    <property type="match status" value="1"/>
</dbReference>
<accession>A0A4R0JYT1</accession>
<organism evidence="1 2">
    <name type="scientific">Kribbella capetownensis</name>
    <dbReference type="NCBI Taxonomy" id="1572659"/>
    <lineage>
        <taxon>Bacteria</taxon>
        <taxon>Bacillati</taxon>
        <taxon>Actinomycetota</taxon>
        <taxon>Actinomycetes</taxon>
        <taxon>Propionibacteriales</taxon>
        <taxon>Kribbellaceae</taxon>
        <taxon>Kribbella</taxon>
    </lineage>
</organism>
<dbReference type="Proteomes" id="UP000293342">
    <property type="component" value="Unassembled WGS sequence"/>
</dbReference>
<dbReference type="CDD" id="cd14791">
    <property type="entry name" value="GH36"/>
    <property type="match status" value="1"/>
</dbReference>
<dbReference type="InterPro" id="IPR017853">
    <property type="entry name" value="GH"/>
</dbReference>